<proteinExistence type="predicted"/>
<keyword evidence="2" id="KW-1185">Reference proteome</keyword>
<reference evidence="1 2" key="1">
    <citation type="journal article" date="2019" name="G3 (Bethesda)">
        <title>Sequencing of a Wild Apple (Malus baccata) Genome Unravels the Differences Between Cultivated and Wild Apple Species Regarding Disease Resistance and Cold Tolerance.</title>
        <authorList>
            <person name="Chen X."/>
        </authorList>
    </citation>
    <scope>NUCLEOTIDE SEQUENCE [LARGE SCALE GENOMIC DNA]</scope>
    <source>
        <strain evidence="2">cv. Shandingzi</strain>
        <tissue evidence="1">Leaves</tissue>
    </source>
</reference>
<accession>A0A540L7Y7</accession>
<protein>
    <submittedName>
        <fullName evidence="1">Uncharacterized protein</fullName>
    </submittedName>
</protein>
<gene>
    <name evidence="1" type="ORF">C1H46_031887</name>
</gene>
<evidence type="ECO:0000313" key="2">
    <source>
        <dbReference type="Proteomes" id="UP000315295"/>
    </source>
</evidence>
<dbReference type="Proteomes" id="UP000315295">
    <property type="component" value="Unassembled WGS sequence"/>
</dbReference>
<name>A0A540L7Y7_MALBA</name>
<dbReference type="EMBL" id="VIEB01000715">
    <property type="protein sequence ID" value="TQD82571.1"/>
    <property type="molecule type" value="Genomic_DNA"/>
</dbReference>
<sequence>MKFGGGFIPQDDDLRFMDPWVPVTPDKLIRAKPRPIPVDPCRNLLQGANWQQQLTGVSREHVQVGANYNGMNQAVSPNGQLLRNGGLYNSDGSLAEKNQMINHFADSYNAGSFTQLLRGDSSCWNNYPITQLLHNKAAYIPSANMNLSRSVDIAANTPLISMLHPQLGNQENNTRSYLLTNQNCRSLVMDFPSQVDDSRRDSNSLHWLFGNQNLRSSPSSNLFSNGDSSSQLSQCMYFNAVLIFILL</sequence>
<comment type="caution">
    <text evidence="1">The sequence shown here is derived from an EMBL/GenBank/DDBJ whole genome shotgun (WGS) entry which is preliminary data.</text>
</comment>
<organism evidence="1 2">
    <name type="scientific">Malus baccata</name>
    <name type="common">Siberian crab apple</name>
    <name type="synonym">Pyrus baccata</name>
    <dbReference type="NCBI Taxonomy" id="106549"/>
    <lineage>
        <taxon>Eukaryota</taxon>
        <taxon>Viridiplantae</taxon>
        <taxon>Streptophyta</taxon>
        <taxon>Embryophyta</taxon>
        <taxon>Tracheophyta</taxon>
        <taxon>Spermatophyta</taxon>
        <taxon>Magnoliopsida</taxon>
        <taxon>eudicotyledons</taxon>
        <taxon>Gunneridae</taxon>
        <taxon>Pentapetalae</taxon>
        <taxon>rosids</taxon>
        <taxon>fabids</taxon>
        <taxon>Rosales</taxon>
        <taxon>Rosaceae</taxon>
        <taxon>Amygdaloideae</taxon>
        <taxon>Maleae</taxon>
        <taxon>Malus</taxon>
    </lineage>
</organism>
<evidence type="ECO:0000313" key="1">
    <source>
        <dbReference type="EMBL" id="TQD82571.1"/>
    </source>
</evidence>
<dbReference type="AlphaFoldDB" id="A0A540L7Y7"/>